<dbReference type="EMBL" id="JAIFTH010000672">
    <property type="protein sequence ID" value="KAG9509099.1"/>
    <property type="molecule type" value="Genomic_DNA"/>
</dbReference>
<dbReference type="InterPro" id="IPR011539">
    <property type="entry name" value="RHD_DNA_bind_dom"/>
</dbReference>
<dbReference type="InterPro" id="IPR013783">
    <property type="entry name" value="Ig-like_fold"/>
</dbReference>
<dbReference type="InterPro" id="IPR000451">
    <property type="entry name" value="NFkB/Dor"/>
</dbReference>
<feature type="non-terminal residue" evidence="3">
    <location>
        <position position="851"/>
    </location>
</feature>
<feature type="region of interest" description="Disordered" evidence="1">
    <location>
        <begin position="595"/>
        <end position="624"/>
    </location>
</feature>
<evidence type="ECO:0000313" key="3">
    <source>
        <dbReference type="EMBL" id="KAG9509099.1"/>
    </source>
</evidence>
<dbReference type="InterPro" id="IPR037059">
    <property type="entry name" value="RHD_DNA_bind_dom_sf"/>
</dbReference>
<dbReference type="PANTHER" id="PTHR24169">
    <property type="entry name" value="NUCLEAR FACTOR NF-KAPPA-B PROTEIN"/>
    <property type="match status" value="1"/>
</dbReference>
<feature type="compositionally biased region" description="Polar residues" evidence="1">
    <location>
        <begin position="9"/>
        <end position="24"/>
    </location>
</feature>
<dbReference type="SUPFAM" id="SSF81296">
    <property type="entry name" value="E set domains"/>
    <property type="match status" value="1"/>
</dbReference>
<dbReference type="Pfam" id="PF00554">
    <property type="entry name" value="RHD_DNA_bind"/>
    <property type="match status" value="1"/>
</dbReference>
<dbReference type="PROSITE" id="PS50254">
    <property type="entry name" value="REL_2"/>
    <property type="match status" value="1"/>
</dbReference>
<dbReference type="PRINTS" id="PR00057">
    <property type="entry name" value="NFKBTNSCPFCT"/>
</dbReference>
<feature type="region of interest" description="Disordered" evidence="1">
    <location>
        <begin position="641"/>
        <end position="663"/>
    </location>
</feature>
<proteinExistence type="predicted"/>
<dbReference type="SUPFAM" id="SSF49417">
    <property type="entry name" value="p53-like transcription factors"/>
    <property type="match status" value="1"/>
</dbReference>
<dbReference type="Pfam" id="PF16179">
    <property type="entry name" value="RHD_dimer"/>
    <property type="match status" value="1"/>
</dbReference>
<dbReference type="Gene3D" id="2.60.40.10">
    <property type="entry name" value="Immunoglobulins"/>
    <property type="match status" value="1"/>
</dbReference>
<feature type="region of interest" description="Disordered" evidence="1">
    <location>
        <begin position="692"/>
        <end position="711"/>
    </location>
</feature>
<name>A0ABQ7S6N9_9ACAR</name>
<dbReference type="InterPro" id="IPR002909">
    <property type="entry name" value="IPT_dom"/>
</dbReference>
<feature type="domain" description="RHD" evidence="2">
    <location>
        <begin position="98"/>
        <end position="283"/>
    </location>
</feature>
<dbReference type="Gene3D" id="2.60.40.340">
    <property type="entry name" value="Rel homology domain (RHD), DNA-binding domain"/>
    <property type="match status" value="1"/>
</dbReference>
<reference evidence="3 4" key="1">
    <citation type="submission" date="2020-10" db="EMBL/GenBank/DDBJ databases">
        <authorList>
            <person name="Klimov P.B."/>
            <person name="Dyachkov S.M."/>
            <person name="Chetverikov P.E."/>
        </authorList>
    </citation>
    <scope>NUCLEOTIDE SEQUENCE [LARGE SCALE GENOMIC DNA]</scope>
    <source>
        <strain evidence="3">BMOC 18-1129-001#AD2665</strain>
        <tissue evidence="3">Entire mites</tissue>
    </source>
</reference>
<dbReference type="PANTHER" id="PTHR24169:SF25">
    <property type="entry name" value="DORSAL-RELATED IMMUNITY FACTOR DIF-RELATED"/>
    <property type="match status" value="1"/>
</dbReference>
<feature type="region of interest" description="Disordered" evidence="1">
    <location>
        <begin position="790"/>
        <end position="815"/>
    </location>
</feature>
<feature type="compositionally biased region" description="Polar residues" evidence="1">
    <location>
        <begin position="692"/>
        <end position="708"/>
    </location>
</feature>
<feature type="compositionally biased region" description="Low complexity" evidence="1">
    <location>
        <begin position="654"/>
        <end position="663"/>
    </location>
</feature>
<dbReference type="InterPro" id="IPR014756">
    <property type="entry name" value="Ig_E-set"/>
</dbReference>
<gene>
    <name evidence="3" type="primary">dl</name>
    <name evidence="3" type="ORF">GZH46_02392</name>
</gene>
<comment type="caution">
    <text evidence="3">The sequence shown here is derived from an EMBL/GenBank/DDBJ whole genome shotgun (WGS) entry which is preliminary data.</text>
</comment>
<evidence type="ECO:0000259" key="2">
    <source>
        <dbReference type="PROSITE" id="PS50254"/>
    </source>
</evidence>
<dbReference type="InterPro" id="IPR032397">
    <property type="entry name" value="RHD_dimer"/>
</dbReference>
<feature type="region of interest" description="Disordered" evidence="1">
    <location>
        <begin position="1"/>
        <end position="24"/>
    </location>
</feature>
<dbReference type="SMART" id="SM00429">
    <property type="entry name" value="IPT"/>
    <property type="match status" value="1"/>
</dbReference>
<sequence length="851" mass="95206">MIDQEEENSMQGGMQTLNNHQLHDGNTMTPVALDDESMGGIVDLDNNCQITYRQQSPLTSPPIMNGCTNRNYEQLPHSNYGQQNMQMTGSPQAANTSIAKPYVRIVEQPAKRARRFRYACESRSAGSWPGVNSCDEQKTYPAIQIMNYVGRAVVVVSCVTKEYPFRPHPHKLVGKEGCKNGICTMVLNGNNDGENKDMICTFTNLGIQCVKRKEIEESLKLRESKQVDPFRTGFAHKSRMSDIDLSALRLCFQVFIEVPGQEGCTHQLVPVVSDVIHDKKAMSDLIITKLSHVTAPATGGREIIMLCDKVSRDDIQIRFYEERDGKLVWETYSEFEIHKQVAICIKTPKYYDESIQQPVIVRVQLRRPSDNQVSEPMNFQFLPCESDDDIIARKRPKVYRINLDNYVRTNIIEPHQLEVQAQAQAHQHQAETGHVKGRHTGAEGQHRHQHMLQTQFTINQQATEQQQSPVIQHQPPSLIQRSTTNDLHLLESPYQRQLLQQQQQSPLPLIGTKYSPSASPNQAISLAQQAKQYLGPEASANHSPSGHTSNNENQQRIPTAAHLQQSTIDLRRSPLNQGTGTLILVTGSAQCLPHIEPTSNTDAGLLTHGGQQQHTLQQQQRPPLERELTPTTLAQALNQMRASPTGTAQRHHNSLNSRSNTLTSEQLVVKHEIIDDEGKVIQIVDRPSMTSYQNSRAATNTDHTSGQAQGPLRHLNANLDQVAQQDRREPSPDTALSAKLDELAFENLDNVGLSFNSSIIRNLDSNSGGGQAVRVSAGDVEDFFNNAVHHHHHHHHHHQESNNNIDDAGEIENDANNTSDCTLNTPHVSEIEPQINFARLPHQSTTDGRTD</sequence>
<feature type="compositionally biased region" description="Low complexity" evidence="1">
    <location>
        <begin position="604"/>
        <end position="620"/>
    </location>
</feature>
<evidence type="ECO:0000256" key="1">
    <source>
        <dbReference type="SAM" id="MobiDB-lite"/>
    </source>
</evidence>
<dbReference type="Proteomes" id="UP000825002">
    <property type="component" value="Unassembled WGS sequence"/>
</dbReference>
<evidence type="ECO:0000313" key="4">
    <source>
        <dbReference type="Proteomes" id="UP000825002"/>
    </source>
</evidence>
<dbReference type="InterPro" id="IPR008967">
    <property type="entry name" value="p53-like_TF_DNA-bd_sf"/>
</dbReference>
<organism evidence="3 4">
    <name type="scientific">Fragariocoptes setiger</name>
    <dbReference type="NCBI Taxonomy" id="1670756"/>
    <lineage>
        <taxon>Eukaryota</taxon>
        <taxon>Metazoa</taxon>
        <taxon>Ecdysozoa</taxon>
        <taxon>Arthropoda</taxon>
        <taxon>Chelicerata</taxon>
        <taxon>Arachnida</taxon>
        <taxon>Acari</taxon>
        <taxon>Acariformes</taxon>
        <taxon>Trombidiformes</taxon>
        <taxon>Prostigmata</taxon>
        <taxon>Eupodina</taxon>
        <taxon>Eriophyoidea</taxon>
        <taxon>Phytoptidae</taxon>
        <taxon>Fragariocoptes</taxon>
    </lineage>
</organism>
<protein>
    <submittedName>
        <fullName evidence="3">Embryonic polarity protein dorsal</fullName>
    </submittedName>
</protein>
<accession>A0ABQ7S6N9</accession>
<keyword evidence="4" id="KW-1185">Reference proteome</keyword>